<gene>
    <name evidence="2" type="ORF">PHAMO_280199</name>
</gene>
<dbReference type="PROSITE" id="PS51257">
    <property type="entry name" value="PROKAR_LIPOPROTEIN"/>
    <property type="match status" value="1"/>
</dbReference>
<evidence type="ECO:0000313" key="2">
    <source>
        <dbReference type="EMBL" id="CCG41665.1"/>
    </source>
</evidence>
<feature type="signal peptide" evidence="1">
    <location>
        <begin position="1"/>
        <end position="20"/>
    </location>
</feature>
<reference evidence="2 3" key="1">
    <citation type="journal article" date="2012" name="J. Bacteriol.">
        <title>Draft Genome Sequence of the Purple Photosynthetic Bacterium Phaeospirillum molischianum DSM120, a Particularly Versatile Bacterium.</title>
        <authorList>
            <person name="Duquesne K."/>
            <person name="Prima V."/>
            <person name="Ji B."/>
            <person name="Rouy Z."/>
            <person name="Medigue C."/>
            <person name="Talla E."/>
            <person name="Sturgis J.N."/>
        </authorList>
    </citation>
    <scope>NUCLEOTIDE SEQUENCE [LARGE SCALE GENOMIC DNA]</scope>
    <source>
        <strain evidence="3">DSM120</strain>
    </source>
</reference>
<evidence type="ECO:0000313" key="3">
    <source>
        <dbReference type="Proteomes" id="UP000004169"/>
    </source>
</evidence>
<evidence type="ECO:0000256" key="1">
    <source>
        <dbReference type="SAM" id="SignalP"/>
    </source>
</evidence>
<keyword evidence="3" id="KW-1185">Reference proteome</keyword>
<protein>
    <recommendedName>
        <fullName evidence="4">Lipoprotein SmpA/OmlA domain-containing protein</fullName>
    </recommendedName>
</protein>
<dbReference type="AlphaFoldDB" id="H8FTH7"/>
<name>H8FTH7_MAGML</name>
<sequence>MSPFRVAALGGMALLLSACAGGPLSSPGDGGDGLLDRSWAVPGSGAAGRPAATALDELKGLTSADVERRFGPPSFRRADAPAEMWQYRTRTCSLDLFLYREQNKGITVSHAAVRGPSGAAVGETDCLKAVQSARVGQN</sequence>
<dbReference type="RefSeq" id="WP_002728951.1">
    <property type="nucleotide sequence ID" value="NZ_CAHP01000021.1"/>
</dbReference>
<dbReference type="eggNOG" id="ENOG5033B9P">
    <property type="taxonomic scope" value="Bacteria"/>
</dbReference>
<proteinExistence type="predicted"/>
<comment type="caution">
    <text evidence="2">The sequence shown here is derived from an EMBL/GenBank/DDBJ whole genome shotgun (WGS) entry which is preliminary data.</text>
</comment>
<keyword evidence="1" id="KW-0732">Signal</keyword>
<accession>H8FTH7</accession>
<feature type="chain" id="PRO_5003612369" description="Lipoprotein SmpA/OmlA domain-containing protein" evidence="1">
    <location>
        <begin position="21"/>
        <end position="138"/>
    </location>
</feature>
<dbReference type="STRING" id="1150626.PHAMO_280199"/>
<evidence type="ECO:0008006" key="4">
    <source>
        <dbReference type="Google" id="ProtNLM"/>
    </source>
</evidence>
<dbReference type="OrthoDB" id="8456317at2"/>
<dbReference type="Proteomes" id="UP000004169">
    <property type="component" value="Unassembled WGS sequence"/>
</dbReference>
<organism evidence="2 3">
    <name type="scientific">Magnetospirillum molischianum DSM 120</name>
    <dbReference type="NCBI Taxonomy" id="1150626"/>
    <lineage>
        <taxon>Bacteria</taxon>
        <taxon>Pseudomonadati</taxon>
        <taxon>Pseudomonadota</taxon>
        <taxon>Alphaproteobacteria</taxon>
        <taxon>Rhodospirillales</taxon>
        <taxon>Rhodospirillaceae</taxon>
        <taxon>Magnetospirillum</taxon>
    </lineage>
</organism>
<dbReference type="EMBL" id="CAHP01000021">
    <property type="protein sequence ID" value="CCG41665.1"/>
    <property type="molecule type" value="Genomic_DNA"/>
</dbReference>